<feature type="non-terminal residue" evidence="1">
    <location>
        <position position="1"/>
    </location>
</feature>
<evidence type="ECO:0000313" key="2">
    <source>
        <dbReference type="Proteomes" id="UP000265520"/>
    </source>
</evidence>
<dbReference type="AlphaFoldDB" id="A0A392RLZ1"/>
<dbReference type="EMBL" id="LXQA010243161">
    <property type="protein sequence ID" value="MCI37307.1"/>
    <property type="molecule type" value="Genomic_DNA"/>
</dbReference>
<reference evidence="1 2" key="1">
    <citation type="journal article" date="2018" name="Front. Plant Sci.">
        <title>Red Clover (Trifolium pratense) and Zigzag Clover (T. medium) - A Picture of Genomic Similarities and Differences.</title>
        <authorList>
            <person name="Dluhosova J."/>
            <person name="Istvanek J."/>
            <person name="Nedelnik J."/>
            <person name="Repkova J."/>
        </authorList>
    </citation>
    <scope>NUCLEOTIDE SEQUENCE [LARGE SCALE GENOMIC DNA]</scope>
    <source>
        <strain evidence="2">cv. 10/8</strain>
        <tissue evidence="1">Leaf</tissue>
    </source>
</reference>
<protein>
    <submittedName>
        <fullName evidence="1">Uncharacterized protein</fullName>
    </submittedName>
</protein>
<name>A0A392RLZ1_9FABA</name>
<keyword evidence="2" id="KW-1185">Reference proteome</keyword>
<sequence>RLNHSVNNWSDTRRVTSLEYRKSSMASEGRVTFNNMKLQNDDDIRTMFSIFSQYNTKKPIELDATLTRSVEAIFASCIEG</sequence>
<comment type="caution">
    <text evidence="1">The sequence shown here is derived from an EMBL/GenBank/DDBJ whole genome shotgun (WGS) entry which is preliminary data.</text>
</comment>
<dbReference type="Proteomes" id="UP000265520">
    <property type="component" value="Unassembled WGS sequence"/>
</dbReference>
<proteinExistence type="predicted"/>
<evidence type="ECO:0000313" key="1">
    <source>
        <dbReference type="EMBL" id="MCI37307.1"/>
    </source>
</evidence>
<accession>A0A392RLZ1</accession>
<organism evidence="1 2">
    <name type="scientific">Trifolium medium</name>
    <dbReference type="NCBI Taxonomy" id="97028"/>
    <lineage>
        <taxon>Eukaryota</taxon>
        <taxon>Viridiplantae</taxon>
        <taxon>Streptophyta</taxon>
        <taxon>Embryophyta</taxon>
        <taxon>Tracheophyta</taxon>
        <taxon>Spermatophyta</taxon>
        <taxon>Magnoliopsida</taxon>
        <taxon>eudicotyledons</taxon>
        <taxon>Gunneridae</taxon>
        <taxon>Pentapetalae</taxon>
        <taxon>rosids</taxon>
        <taxon>fabids</taxon>
        <taxon>Fabales</taxon>
        <taxon>Fabaceae</taxon>
        <taxon>Papilionoideae</taxon>
        <taxon>50 kb inversion clade</taxon>
        <taxon>NPAAA clade</taxon>
        <taxon>Hologalegina</taxon>
        <taxon>IRL clade</taxon>
        <taxon>Trifolieae</taxon>
        <taxon>Trifolium</taxon>
    </lineage>
</organism>